<dbReference type="EMBL" id="CP024785">
    <property type="protein sequence ID" value="AUB36052.1"/>
    <property type="molecule type" value="Genomic_DNA"/>
</dbReference>
<dbReference type="InterPro" id="IPR036291">
    <property type="entry name" value="NAD(P)-bd_dom_sf"/>
</dbReference>
<dbReference type="Gene3D" id="3.30.70.3290">
    <property type="match status" value="1"/>
</dbReference>
<dbReference type="PROSITE" id="PS00606">
    <property type="entry name" value="KS3_1"/>
    <property type="match status" value="1"/>
</dbReference>
<evidence type="ECO:0000256" key="1">
    <source>
        <dbReference type="ARBA" id="ARBA00022450"/>
    </source>
</evidence>
<dbReference type="InterPro" id="IPR014031">
    <property type="entry name" value="Ketoacyl_synth_C"/>
</dbReference>
<dbReference type="Gene3D" id="1.10.1200.10">
    <property type="entry name" value="ACP-like"/>
    <property type="match status" value="1"/>
</dbReference>
<dbReference type="Pfam" id="PF02801">
    <property type="entry name" value="Ketoacyl-synt_C"/>
    <property type="match status" value="1"/>
</dbReference>
<dbReference type="InterPro" id="IPR020806">
    <property type="entry name" value="PKS_PP-bd"/>
</dbReference>
<dbReference type="Proteomes" id="UP000232003">
    <property type="component" value="Chromosome"/>
</dbReference>
<dbReference type="GO" id="GO:0031177">
    <property type="term" value="F:phosphopantetheine binding"/>
    <property type="evidence" value="ECO:0007669"/>
    <property type="project" value="InterPro"/>
</dbReference>
<dbReference type="InterPro" id="IPR016035">
    <property type="entry name" value="Acyl_Trfase/lysoPLipase"/>
</dbReference>
<dbReference type="Gene3D" id="3.40.50.720">
    <property type="entry name" value="NAD(P)-binding Rossmann-like Domain"/>
    <property type="match status" value="1"/>
</dbReference>
<dbReference type="Gene3D" id="3.40.366.10">
    <property type="entry name" value="Malonyl-Coenzyme A Acyl Carrier Protein, domain 2"/>
    <property type="match status" value="1"/>
</dbReference>
<dbReference type="InterPro" id="IPR016039">
    <property type="entry name" value="Thiolase-like"/>
</dbReference>
<dbReference type="Gene3D" id="3.40.47.10">
    <property type="match status" value="1"/>
</dbReference>
<dbReference type="SUPFAM" id="SSF47336">
    <property type="entry name" value="ACP-like"/>
    <property type="match status" value="1"/>
</dbReference>
<keyword evidence="8" id="KW-0032">Aminotransferase</keyword>
<dbReference type="InterPro" id="IPR020841">
    <property type="entry name" value="PKS_Beta-ketoAc_synthase_dom"/>
</dbReference>
<accession>A0A2K8SKT2</accession>
<feature type="region of interest" description="Disordered" evidence="5">
    <location>
        <begin position="440"/>
        <end position="464"/>
    </location>
</feature>
<dbReference type="PROSITE" id="PS50075">
    <property type="entry name" value="CARRIER"/>
    <property type="match status" value="1"/>
</dbReference>
<dbReference type="PROSITE" id="PS52004">
    <property type="entry name" value="KS3_2"/>
    <property type="match status" value="1"/>
</dbReference>
<dbReference type="KEGG" id="nfl:COO91_01951"/>
<dbReference type="InterPro" id="IPR013968">
    <property type="entry name" value="PKS_KR"/>
</dbReference>
<keyword evidence="9" id="KW-1185">Reference proteome</keyword>
<dbReference type="SMART" id="SM00823">
    <property type="entry name" value="PKS_PP"/>
    <property type="match status" value="1"/>
</dbReference>
<evidence type="ECO:0000256" key="2">
    <source>
        <dbReference type="ARBA" id="ARBA00022553"/>
    </source>
</evidence>
<dbReference type="GO" id="GO:0004315">
    <property type="term" value="F:3-oxoacyl-[acyl-carrier-protein] synthase activity"/>
    <property type="evidence" value="ECO:0007669"/>
    <property type="project" value="InterPro"/>
</dbReference>
<dbReference type="InterPro" id="IPR049490">
    <property type="entry name" value="C883_1060-like_KR_N"/>
</dbReference>
<dbReference type="SMART" id="SM00825">
    <property type="entry name" value="PKS_KS"/>
    <property type="match status" value="1"/>
</dbReference>
<evidence type="ECO:0000259" key="6">
    <source>
        <dbReference type="PROSITE" id="PS50075"/>
    </source>
</evidence>
<sequence>MRQMRKGKEPIAIIGIGCRFPSANNPEAFWQLLHNGVDAIKEVPPSRWDIEAFYDPNTGKADKMNTRWGGFLEQVDRFDPQFFGIAPREAISMDPKQRILLEVTWEALENASQVPKRLVATPTGVFIGISSYDYYELLMRNPSNIDAYTATGNNNCIAAHRISYTFDFTGPSIAIDTACSSSLVAVHLACQSLWSGECSLALAGGVHVMLSPWVTVSFAQGGFLAPDGRCKTFDAGANGYVRGEGAGIVVLKPLSQALADGDRIYAVIQGSAVNQDGRSNGLTAPNPNAQEAVLREAYFKAGVSPGKIQYIEAHGTGTKLGDPIEMKALGKVLAEGRPQGSYCKVGSVKTNIGHLEAAAGIAGLIKVALSLKHRQIPPNLHFQQPNPYIPFDKLPLRVQQTLEPWPQGNDLAIAGVSSFGFGGTNAHVVLAEAPSESQKSKVSQRGLGGFPHERLANPEGVKSQKKEAIERPLHLLTLSVKSEKALLEMAQNYQEFLLNHPEVSLADVCFTANTARTHFDYRLAVLAESNEQLQKELSAFTASEETTTVVSGQVKSKKRPLVAFLFTGQGSQYTGMGRQLYETAPIFRQTLDRCDEILRSYLGKSLLTVLYPQAGETSLLDQTAYTQPALFAIEYALSQLWKSWGVVPTAVMGHSLGEYVAATVAGVLSLEDGLKLVAQRSRLMQSLPPEGEMAVVFAASETIRAITEINNEKISIAAINTPENTVISGERQAVLSICTALEAQGIKTKKLQVSHAFHSPLMEPMLAEFHQIAASITYAAPQIDLISNLTAERLTKKDITPEYWVRHLRECVRFADSLKTLQADGYEIFVEIGPKPILLGMGRNCLPEGVGVMLPSLRQGQDDWKLLLQSLGKLYTCGVSVDWSGFDRGYGRELISLPTYPFERQRYWIETSEQRYQQAESLSPENSHSPITNLLEAGNIEQLAKLVLSSGNFSSEQIKLLPELLSVLVKEHKQHHVPDFIQNLCYEIVWRPQGSIQQQSIGDDIPAPREIREILEAQAEQLMSQHYQLYGEVLVQLEALSIAYVVTAFQEMGWNFQLGQHFSVTEIVQQLDVVSQQERLMHRLLEMLVEVGILECKGEQWHVVEVPQIQHLQSQIGDLLSKYPDASAELNLLHRCGSNLAQVLRGERNPLDLLFPEGDLTTAAGLYQDSPGAKVMNTLMQQAVLSVVKHLPSGRPLRVLEIGAGTGGTTSYLLPSFNAQQTEYVFTDLSPLFLAQAKQKFQDFSFVNYQLLDIEKEPQLQGFEHHRYDLIIAANVLHATKDLQVTLQHVQKLLAPQGMLLLLEGTFKTRWLDLIFGLTDGWWRFNDLQLRPDYPLLTTNSWQKLLHDSGFKDVATIVPSYAGNVSQQAVILAQAAKLQETKTERGSWLIFADNQGIGEQLSGLLRSQQEACILVYSGTEYKQIAEQEFSINPVLPEHFQQLLLEQVACDKISLRGVVYLWSIDTVLADALTVADLEVASQTGCGGVLSLVQSLIRKEFSPPPTLWLVTQGAQRVGVESTLLGVAQSPVWGLGKVIKDEHPEFNCTLVDLDPVGNNNAQSLFAEICSPKPTSGDHIAFRNGQRYVKRLVRSDKIVKKSLHLKADGTYLITGGLGGIGLLVAQWMVKHGAKHLVLVGRSKPDSAATETLRALEETGTQVVVVQADVSQAEQVTSLLTQIKTSVPPLRGVIHAAGIYEACLLQEHQWEQFAKVLAPKVSGAWNLHTLTKDIPLDFFVLFSSAASIFTSSGLSSYAAANTFLDSLAHLRKLLGLPGLSINWGPWSTVGMTHVVGNRRFAQLIAQGVEPLESQQVLEILEQLVQKDTVQFGVIHINWSKFLEQFRVGEYPALIAELVPKVKKLERAEQKAAQLPQILDQLKTASTEKRQSLLIIYLQQQIAKALGMNALGLNIMQPLNQMGLDSLMVIELRNRLRAELGVDISVAKFLDGLSVVGLTKLVSEQLFEVNSTSKAFVPPTTTSSKNSRIRGEL</sequence>
<name>A0A2K8SKT2_9NOSO</name>
<dbReference type="Pfam" id="PF08659">
    <property type="entry name" value="KR"/>
    <property type="match status" value="1"/>
</dbReference>
<keyword evidence="3 8" id="KW-0808">Transferase</keyword>
<dbReference type="InterPro" id="IPR009081">
    <property type="entry name" value="PP-bd_ACP"/>
</dbReference>
<protein>
    <submittedName>
        <fullName evidence="8">Glutamate-1-semialdehyde aminotransferase</fullName>
    </submittedName>
</protein>
<keyword evidence="4" id="KW-0511">Multifunctional enzyme</keyword>
<evidence type="ECO:0000313" key="8">
    <source>
        <dbReference type="EMBL" id="AUB36052.1"/>
    </source>
</evidence>
<dbReference type="InterPro" id="IPR014030">
    <property type="entry name" value="Ketoacyl_synth_N"/>
</dbReference>
<dbReference type="Pfam" id="PF21394">
    <property type="entry name" value="Beta-ketacyl_N"/>
    <property type="match status" value="1"/>
</dbReference>
<dbReference type="PANTHER" id="PTHR43775:SF37">
    <property type="entry name" value="SI:DKEY-61P9.11"/>
    <property type="match status" value="1"/>
</dbReference>
<dbReference type="SUPFAM" id="SSF53901">
    <property type="entry name" value="Thiolase-like"/>
    <property type="match status" value="1"/>
</dbReference>
<evidence type="ECO:0000256" key="3">
    <source>
        <dbReference type="ARBA" id="ARBA00022679"/>
    </source>
</evidence>
<dbReference type="Pfam" id="PF08242">
    <property type="entry name" value="Methyltransf_12"/>
    <property type="match status" value="1"/>
</dbReference>
<evidence type="ECO:0000313" key="9">
    <source>
        <dbReference type="Proteomes" id="UP000232003"/>
    </source>
</evidence>
<dbReference type="Pfam" id="PF00109">
    <property type="entry name" value="ketoacyl-synt"/>
    <property type="match status" value="1"/>
</dbReference>
<dbReference type="SMART" id="SM00822">
    <property type="entry name" value="PKS_KR"/>
    <property type="match status" value="1"/>
</dbReference>
<dbReference type="InterPro" id="IPR006162">
    <property type="entry name" value="Ppantetheine_attach_site"/>
</dbReference>
<dbReference type="CDD" id="cd08955">
    <property type="entry name" value="KR_2_FAS_SDR_x"/>
    <property type="match status" value="1"/>
</dbReference>
<dbReference type="Pfam" id="PF00698">
    <property type="entry name" value="Acyl_transf_1"/>
    <property type="match status" value="1"/>
</dbReference>
<dbReference type="InterPro" id="IPR014043">
    <property type="entry name" value="Acyl_transferase_dom"/>
</dbReference>
<dbReference type="SUPFAM" id="SSF53335">
    <property type="entry name" value="S-adenosyl-L-methionine-dependent methyltransferases"/>
    <property type="match status" value="1"/>
</dbReference>
<evidence type="ECO:0000256" key="5">
    <source>
        <dbReference type="SAM" id="MobiDB-lite"/>
    </source>
</evidence>
<dbReference type="PANTHER" id="PTHR43775">
    <property type="entry name" value="FATTY ACID SYNTHASE"/>
    <property type="match status" value="1"/>
</dbReference>
<dbReference type="Pfam" id="PF00550">
    <property type="entry name" value="PP-binding"/>
    <property type="match status" value="1"/>
</dbReference>
<dbReference type="InterPro" id="IPR016036">
    <property type="entry name" value="Malonyl_transacylase_ACP-bd"/>
</dbReference>
<dbReference type="InterPro" id="IPR018201">
    <property type="entry name" value="Ketoacyl_synth_AS"/>
</dbReference>
<dbReference type="CDD" id="cd00833">
    <property type="entry name" value="PKS"/>
    <property type="match status" value="1"/>
</dbReference>
<feature type="domain" description="Ketosynthase family 3 (KS3)" evidence="7">
    <location>
        <begin position="8"/>
        <end position="432"/>
    </location>
</feature>
<reference evidence="8 9" key="1">
    <citation type="submission" date="2017-11" db="EMBL/GenBank/DDBJ databases">
        <title>Complete genome of a free-living desiccation-tolerant cyanobacterium and its photosynthetic adaptation to extreme terrestrial habitat.</title>
        <authorList>
            <person name="Shang J."/>
        </authorList>
    </citation>
    <scope>NUCLEOTIDE SEQUENCE [LARGE SCALE GENOMIC DNA]</scope>
    <source>
        <strain evidence="8 9">CCNUN1</strain>
    </source>
</reference>
<dbReference type="SUPFAM" id="SSF52151">
    <property type="entry name" value="FabD/lysophospholipase-like"/>
    <property type="match status" value="1"/>
</dbReference>
<keyword evidence="1" id="KW-0596">Phosphopantetheine</keyword>
<dbReference type="SMART" id="SM00827">
    <property type="entry name" value="PKS_AT"/>
    <property type="match status" value="1"/>
</dbReference>
<feature type="domain" description="Carrier" evidence="6">
    <location>
        <begin position="1883"/>
        <end position="1960"/>
    </location>
</feature>
<dbReference type="InterPro" id="IPR013217">
    <property type="entry name" value="Methyltransf_12"/>
</dbReference>
<proteinExistence type="predicted"/>
<dbReference type="InterPro" id="IPR029063">
    <property type="entry name" value="SAM-dependent_MTases_sf"/>
</dbReference>
<keyword evidence="2" id="KW-0597">Phosphoprotein</keyword>
<dbReference type="PROSITE" id="PS00012">
    <property type="entry name" value="PHOSPHOPANTETHEINE"/>
    <property type="match status" value="1"/>
</dbReference>
<dbReference type="SUPFAM" id="SSF55048">
    <property type="entry name" value="Probable ACP-binding domain of malonyl-CoA ACP transacylase"/>
    <property type="match status" value="1"/>
</dbReference>
<feature type="compositionally biased region" description="Basic and acidic residues" evidence="5">
    <location>
        <begin position="451"/>
        <end position="464"/>
    </location>
</feature>
<dbReference type="FunFam" id="3.40.366.10:FF:000002">
    <property type="entry name" value="Probable polyketide synthase 2"/>
    <property type="match status" value="1"/>
</dbReference>
<gene>
    <name evidence="8" type="ORF">COO91_01951</name>
</gene>
<dbReference type="Pfam" id="PF22621">
    <property type="entry name" value="CurL-like_PKS_C"/>
    <property type="match status" value="1"/>
</dbReference>
<dbReference type="InterPro" id="IPR057326">
    <property type="entry name" value="KR_dom"/>
</dbReference>
<dbReference type="SUPFAM" id="SSF51735">
    <property type="entry name" value="NAD(P)-binding Rossmann-fold domains"/>
    <property type="match status" value="2"/>
</dbReference>
<dbReference type="InterPro" id="IPR050091">
    <property type="entry name" value="PKS_NRPS_Biosynth_Enz"/>
</dbReference>
<dbReference type="InterPro" id="IPR001227">
    <property type="entry name" value="Ac_transferase_dom_sf"/>
</dbReference>
<dbReference type="InterPro" id="IPR036736">
    <property type="entry name" value="ACP-like_sf"/>
</dbReference>
<organism evidence="8 9">
    <name type="scientific">Nostoc flagelliforme CCNUN1</name>
    <dbReference type="NCBI Taxonomy" id="2038116"/>
    <lineage>
        <taxon>Bacteria</taxon>
        <taxon>Bacillati</taxon>
        <taxon>Cyanobacteriota</taxon>
        <taxon>Cyanophyceae</taxon>
        <taxon>Nostocales</taxon>
        <taxon>Nostocaceae</taxon>
        <taxon>Nostoc</taxon>
    </lineage>
</organism>
<dbReference type="CDD" id="cd02440">
    <property type="entry name" value="AdoMet_MTases"/>
    <property type="match status" value="1"/>
</dbReference>
<dbReference type="GO" id="GO:0008483">
    <property type="term" value="F:transaminase activity"/>
    <property type="evidence" value="ECO:0007669"/>
    <property type="project" value="UniProtKB-KW"/>
</dbReference>
<dbReference type="Gene3D" id="3.40.50.150">
    <property type="entry name" value="Vaccinia Virus protein VP39"/>
    <property type="match status" value="1"/>
</dbReference>
<evidence type="ECO:0000256" key="4">
    <source>
        <dbReference type="ARBA" id="ARBA00023268"/>
    </source>
</evidence>
<dbReference type="FunFam" id="3.40.47.10:FF:000019">
    <property type="entry name" value="Polyketide synthase type I"/>
    <property type="match status" value="1"/>
</dbReference>
<evidence type="ECO:0000259" key="7">
    <source>
        <dbReference type="PROSITE" id="PS52004"/>
    </source>
</evidence>
<dbReference type="GO" id="GO:0006633">
    <property type="term" value="P:fatty acid biosynthetic process"/>
    <property type="evidence" value="ECO:0007669"/>
    <property type="project" value="InterPro"/>
</dbReference>
<dbReference type="GO" id="GO:0004312">
    <property type="term" value="F:fatty acid synthase activity"/>
    <property type="evidence" value="ECO:0007669"/>
    <property type="project" value="TreeGrafter"/>
</dbReference>